<dbReference type="eggNOG" id="COG0394">
    <property type="taxonomic scope" value="Bacteria"/>
</dbReference>
<evidence type="ECO:0000259" key="2">
    <source>
        <dbReference type="SMART" id="SM00226"/>
    </source>
</evidence>
<feature type="domain" description="Phosphotyrosine protein phosphatase I" evidence="2">
    <location>
        <begin position="9"/>
        <end position="136"/>
    </location>
</feature>
<dbReference type="OrthoDB" id="9793058at2"/>
<dbReference type="EMBL" id="ADMG01000041">
    <property type="protein sequence ID" value="EKB30479.1"/>
    <property type="molecule type" value="Genomic_DNA"/>
</dbReference>
<dbReference type="PATRIC" id="fig|742823.3.peg.1886"/>
<dbReference type="InterPro" id="IPR023485">
    <property type="entry name" value="Ptyr_pPase"/>
</dbReference>
<accession>K1KFE8</accession>
<name>K1KFE8_9BURK</name>
<dbReference type="AlphaFoldDB" id="K1KFE8"/>
<dbReference type="GO" id="GO:0046685">
    <property type="term" value="P:response to arsenic-containing substance"/>
    <property type="evidence" value="ECO:0007669"/>
    <property type="project" value="UniProtKB-KW"/>
</dbReference>
<dbReference type="InterPro" id="IPR036196">
    <property type="entry name" value="Ptyr_pPase_sf"/>
</dbReference>
<evidence type="ECO:0000256" key="1">
    <source>
        <dbReference type="ARBA" id="ARBA00022849"/>
    </source>
</evidence>
<organism evidence="3 4">
    <name type="scientific">Sutterella wadsworthensis 2_1_59BFAA</name>
    <dbReference type="NCBI Taxonomy" id="742823"/>
    <lineage>
        <taxon>Bacteria</taxon>
        <taxon>Pseudomonadati</taxon>
        <taxon>Pseudomonadota</taxon>
        <taxon>Betaproteobacteria</taxon>
        <taxon>Burkholderiales</taxon>
        <taxon>Sutterellaceae</taxon>
        <taxon>Sutterella</taxon>
    </lineage>
</organism>
<dbReference type="HOGENOM" id="CLU_071415_3_0_4"/>
<dbReference type="Gene3D" id="3.40.50.2300">
    <property type="match status" value="1"/>
</dbReference>
<keyword evidence="1" id="KW-0059">Arsenical resistance</keyword>
<evidence type="ECO:0000313" key="3">
    <source>
        <dbReference type="EMBL" id="EKB30479.1"/>
    </source>
</evidence>
<dbReference type="PANTHER" id="PTHR43428">
    <property type="entry name" value="ARSENATE REDUCTASE"/>
    <property type="match status" value="1"/>
</dbReference>
<dbReference type="Pfam" id="PF01451">
    <property type="entry name" value="LMWPc"/>
    <property type="match status" value="1"/>
</dbReference>
<dbReference type="SUPFAM" id="SSF52788">
    <property type="entry name" value="Phosphotyrosine protein phosphatases I"/>
    <property type="match status" value="1"/>
</dbReference>
<protein>
    <recommendedName>
        <fullName evidence="2">Phosphotyrosine protein phosphatase I domain-containing protein</fullName>
    </recommendedName>
</protein>
<dbReference type="Proteomes" id="UP000005835">
    <property type="component" value="Unassembled WGS sequence"/>
</dbReference>
<reference evidence="3 4" key="1">
    <citation type="submission" date="2012-05" db="EMBL/GenBank/DDBJ databases">
        <title>The Genome Sequence of Sutterella wadsworthensis 2_1_59BFAA.</title>
        <authorList>
            <consortium name="The Broad Institute Genome Sequencing Platform"/>
            <person name="Earl A."/>
            <person name="Ward D."/>
            <person name="Feldgarden M."/>
            <person name="Gevers D."/>
            <person name="Daigneault M."/>
            <person name="Strauss J."/>
            <person name="Allen-Vercoe E."/>
            <person name="Walker B."/>
            <person name="Young S.K."/>
            <person name="Zeng Q."/>
            <person name="Gargeya S."/>
            <person name="Fitzgerald M."/>
            <person name="Haas B."/>
            <person name="Abouelleil A."/>
            <person name="Alvarado L."/>
            <person name="Arachchi H.M."/>
            <person name="Berlin A.M."/>
            <person name="Chapman S.B."/>
            <person name="Goldberg J."/>
            <person name="Griggs A."/>
            <person name="Gujja S."/>
            <person name="Hansen M."/>
            <person name="Howarth C."/>
            <person name="Imamovic A."/>
            <person name="Larimer J."/>
            <person name="McCowen C."/>
            <person name="Montmayeur A."/>
            <person name="Murphy C."/>
            <person name="Neiman D."/>
            <person name="Pearson M."/>
            <person name="Priest M."/>
            <person name="Roberts A."/>
            <person name="Saif S."/>
            <person name="Shea T."/>
            <person name="Sisk P."/>
            <person name="Sykes S."/>
            <person name="Wortman J."/>
            <person name="Nusbaum C."/>
            <person name="Birren B."/>
        </authorList>
    </citation>
    <scope>NUCLEOTIDE SEQUENCE [LARGE SCALE GENOMIC DNA]</scope>
    <source>
        <strain evidence="3 4">2_1_59BFAA</strain>
    </source>
</reference>
<comment type="caution">
    <text evidence="3">The sequence shown here is derived from an EMBL/GenBank/DDBJ whole genome shotgun (WGS) entry which is preliminary data.</text>
</comment>
<keyword evidence="4" id="KW-1185">Reference proteome</keyword>
<dbReference type="RefSeq" id="WP_005436426.1">
    <property type="nucleotide sequence ID" value="NZ_JH815519.1"/>
</dbReference>
<evidence type="ECO:0000313" key="4">
    <source>
        <dbReference type="Proteomes" id="UP000005835"/>
    </source>
</evidence>
<dbReference type="STRING" id="742823.HMPREF9465_01893"/>
<gene>
    <name evidence="3" type="ORF">HMPREF9465_01893</name>
</gene>
<dbReference type="PANTHER" id="PTHR43428:SF1">
    <property type="entry name" value="ARSENATE REDUCTASE"/>
    <property type="match status" value="1"/>
</dbReference>
<proteinExistence type="predicted"/>
<sequence length="157" mass="17028">MAAAGMKMPAVLFCCTHNRCRSRMAEAVARHLLPGWTFMSAGSAPAGGIDPGAEAALRESGLEASGPARRVQDLDLSAFDLIVTLCAQEESCLWLPPALSRRVLHVPFEDPSRLGADTPQSVRNEAFRHLMIELGAFCLTLPDTLEKIHAAEDMRRS</sequence>
<dbReference type="SMART" id="SM00226">
    <property type="entry name" value="LMWPc"/>
    <property type="match status" value="1"/>
</dbReference>